<comment type="caution">
    <text evidence="4">Lacks conserved residue(s) required for the propagation of feature annotation.</text>
</comment>
<dbReference type="SUPFAM" id="SSF52151">
    <property type="entry name" value="FabD/lysophospholipase-like"/>
    <property type="match status" value="1"/>
</dbReference>
<dbReference type="Gene3D" id="3.40.1090.10">
    <property type="entry name" value="Cytosolic phospholipase A2 catalytic domain"/>
    <property type="match status" value="2"/>
</dbReference>
<feature type="active site" description="Proton acceptor" evidence="4">
    <location>
        <position position="152"/>
    </location>
</feature>
<keyword evidence="1 4" id="KW-0378">Hydrolase</keyword>
<dbReference type="InterPro" id="IPR002641">
    <property type="entry name" value="PNPLA_dom"/>
</dbReference>
<gene>
    <name evidence="6" type="ORF">SAMN04488516_10389</name>
</gene>
<dbReference type="InterPro" id="IPR016035">
    <property type="entry name" value="Acyl_Trfase/lysoPLipase"/>
</dbReference>
<organism evidence="6 7">
    <name type="scientific">Desulfonauticus submarinus</name>
    <dbReference type="NCBI Taxonomy" id="206665"/>
    <lineage>
        <taxon>Bacteria</taxon>
        <taxon>Pseudomonadati</taxon>
        <taxon>Thermodesulfobacteriota</taxon>
        <taxon>Desulfovibrionia</taxon>
        <taxon>Desulfovibrionales</taxon>
        <taxon>Desulfonauticaceae</taxon>
        <taxon>Desulfonauticus</taxon>
    </lineage>
</organism>
<dbReference type="Proteomes" id="UP000199602">
    <property type="component" value="Unassembled WGS sequence"/>
</dbReference>
<proteinExistence type="predicted"/>
<sequence>MEKIGVALGAGAARGWAHIGVLKALQESELKINWVAGTSIGALVGAVYAAGKIDDFAKDILKMDWKRVLSMVDLVFPRNGLIDGRKVVDFLKQYLPSKIEELQIPFAAVSTDLYTGEEIVLKTGSTIEAVRASIAVPAIFTPVIKNKKCLVDGGLVNPVPVNVVKSLGAKKVLAVDLNYRRKKNKKAQIEIKLLNNKKDSEWLEKISKKVKNKLSKIEIPLLEEVKSWMTKAEDIPHIFEIMHTSITVMEERLTNILFEVCPPDFLIRPSLGSIGFMDFHKGKEGIEMGYLETKKLLKSLNIDKI</sequence>
<dbReference type="PANTHER" id="PTHR14226:SF76">
    <property type="entry name" value="NTE FAMILY PROTEIN RSSA"/>
    <property type="match status" value="1"/>
</dbReference>
<accession>A0A1H0CKW9</accession>
<evidence type="ECO:0000256" key="3">
    <source>
        <dbReference type="ARBA" id="ARBA00023098"/>
    </source>
</evidence>
<dbReference type="PROSITE" id="PS51635">
    <property type="entry name" value="PNPLA"/>
    <property type="match status" value="1"/>
</dbReference>
<dbReference type="PANTHER" id="PTHR14226">
    <property type="entry name" value="NEUROPATHY TARGET ESTERASE/SWISS CHEESE D.MELANOGASTER"/>
    <property type="match status" value="1"/>
</dbReference>
<dbReference type="InterPro" id="IPR050301">
    <property type="entry name" value="NTE"/>
</dbReference>
<name>A0A1H0CKW9_9BACT</name>
<keyword evidence="2 4" id="KW-0442">Lipid degradation</keyword>
<evidence type="ECO:0000256" key="4">
    <source>
        <dbReference type="PROSITE-ProRule" id="PRU01161"/>
    </source>
</evidence>
<keyword evidence="7" id="KW-1185">Reference proteome</keyword>
<evidence type="ECO:0000259" key="5">
    <source>
        <dbReference type="PROSITE" id="PS51635"/>
    </source>
</evidence>
<feature type="domain" description="PNPLA" evidence="5">
    <location>
        <begin position="6"/>
        <end position="165"/>
    </location>
</feature>
<dbReference type="GO" id="GO:0016787">
    <property type="term" value="F:hydrolase activity"/>
    <property type="evidence" value="ECO:0007669"/>
    <property type="project" value="UniProtKB-UniRule"/>
</dbReference>
<dbReference type="GO" id="GO:0016042">
    <property type="term" value="P:lipid catabolic process"/>
    <property type="evidence" value="ECO:0007669"/>
    <property type="project" value="UniProtKB-UniRule"/>
</dbReference>
<dbReference type="Pfam" id="PF01734">
    <property type="entry name" value="Patatin"/>
    <property type="match status" value="1"/>
</dbReference>
<protein>
    <submittedName>
        <fullName evidence="6">NTE family protein</fullName>
    </submittedName>
</protein>
<feature type="short sequence motif" description="DGA/G" evidence="4">
    <location>
        <begin position="152"/>
        <end position="154"/>
    </location>
</feature>
<evidence type="ECO:0000256" key="2">
    <source>
        <dbReference type="ARBA" id="ARBA00022963"/>
    </source>
</evidence>
<evidence type="ECO:0000256" key="1">
    <source>
        <dbReference type="ARBA" id="ARBA00022801"/>
    </source>
</evidence>
<evidence type="ECO:0000313" key="7">
    <source>
        <dbReference type="Proteomes" id="UP000199602"/>
    </source>
</evidence>
<dbReference type="EMBL" id="FNIN01000003">
    <property type="protein sequence ID" value="SDN58493.1"/>
    <property type="molecule type" value="Genomic_DNA"/>
</dbReference>
<evidence type="ECO:0000313" key="6">
    <source>
        <dbReference type="EMBL" id="SDN58493.1"/>
    </source>
</evidence>
<dbReference type="STRING" id="206665.SAMN04488516_10389"/>
<reference evidence="6 7" key="1">
    <citation type="submission" date="2016-10" db="EMBL/GenBank/DDBJ databases">
        <authorList>
            <person name="de Groot N.N."/>
        </authorList>
    </citation>
    <scope>NUCLEOTIDE SEQUENCE [LARGE SCALE GENOMIC DNA]</scope>
    <source>
        <strain evidence="6 7">DSM 15269</strain>
    </source>
</reference>
<dbReference type="AlphaFoldDB" id="A0A1H0CKW9"/>
<keyword evidence="3 4" id="KW-0443">Lipid metabolism</keyword>
<feature type="active site" description="Nucleophile" evidence="4">
    <location>
        <position position="39"/>
    </location>
</feature>
<dbReference type="RefSeq" id="WP_200779107.1">
    <property type="nucleotide sequence ID" value="NZ_FNIN01000003.1"/>
</dbReference>
<feature type="short sequence motif" description="GXSXG" evidence="4">
    <location>
        <begin position="37"/>
        <end position="41"/>
    </location>
</feature>